<proteinExistence type="predicted"/>
<feature type="compositionally biased region" description="Low complexity" evidence="1">
    <location>
        <begin position="20"/>
        <end position="30"/>
    </location>
</feature>
<feature type="region of interest" description="Disordered" evidence="1">
    <location>
        <begin position="84"/>
        <end position="121"/>
    </location>
</feature>
<feature type="region of interest" description="Disordered" evidence="1">
    <location>
        <begin position="1"/>
        <end position="68"/>
    </location>
</feature>
<organism evidence="2 3">
    <name type="scientific">Elasticomyces elasticus</name>
    <dbReference type="NCBI Taxonomy" id="574655"/>
    <lineage>
        <taxon>Eukaryota</taxon>
        <taxon>Fungi</taxon>
        <taxon>Dikarya</taxon>
        <taxon>Ascomycota</taxon>
        <taxon>Pezizomycotina</taxon>
        <taxon>Dothideomycetes</taxon>
        <taxon>Dothideomycetidae</taxon>
        <taxon>Mycosphaerellales</taxon>
        <taxon>Teratosphaeriaceae</taxon>
        <taxon>Elasticomyces</taxon>
    </lineage>
</organism>
<feature type="compositionally biased region" description="Polar residues" evidence="1">
    <location>
        <begin position="94"/>
        <end position="108"/>
    </location>
</feature>
<dbReference type="Proteomes" id="UP001310594">
    <property type="component" value="Unassembled WGS sequence"/>
</dbReference>
<evidence type="ECO:0000313" key="3">
    <source>
        <dbReference type="Proteomes" id="UP001310594"/>
    </source>
</evidence>
<protein>
    <submittedName>
        <fullName evidence="2">Uncharacterized protein</fullName>
    </submittedName>
</protein>
<gene>
    <name evidence="2" type="ORF">LTR97_005532</name>
</gene>
<feature type="region of interest" description="Disordered" evidence="1">
    <location>
        <begin position="596"/>
        <end position="618"/>
    </location>
</feature>
<name>A0AAN7WA89_9PEZI</name>
<sequence length="618" mass="67948">MPGSNQPHSVLDTAAALRNSSSSSVSSLQSWETNDFAGESDIPAQLSRSQTLPARGSPPENMRLHSGPQRFVTVYDGRPDVQSVHGSIHEVSSHEASPQPAENRQTIYGNPRPAPAPPTRQRLHHELNRGVQPETSFNVSDGDAILVPDARNVPYGSNDRPDQPRRAGTFSNSIRQGLKRIGTLTGRTAGVAGLPIKVIKNHDHELSKPTISVEEAQARQTAEKRAYLKANPTADADNRYPNALPPRRGIARAQTSASPPAARLTNLPRAEPRRVRRLSGDSRRMTTFGDIIDACNCSDTSSDSGREDRAQLQRVTDGAYTNTQASRHEDGNSRQTWQTVDILNVRGLEPLDVDFTGCKGEPAPVATDPMPARPIRRKPVPQAITGINKALPEVPRMAKAPRNTQHFGPIPQDAAEAFGCDDDGNARVVPSKEDLDEAVHKAQYLIAAKGRDTVDNHFGLGHIQPIAHKTGETKSSPPTKTRRPSDDGINESIESQIRRYNLDPVEEEAMIQEAYRLKEKLPRQPASGDDEDAHDDLIIDHIVRDGHVSVLVTKQVDRNTVESFRSRMPRNDYTNENNDEAAALHARLERERLGLATSERRGKARRNLSEGRRNITSA</sequence>
<accession>A0AAN7WA89</accession>
<evidence type="ECO:0000313" key="2">
    <source>
        <dbReference type="EMBL" id="KAK5701013.1"/>
    </source>
</evidence>
<evidence type="ECO:0000256" key="1">
    <source>
        <dbReference type="SAM" id="MobiDB-lite"/>
    </source>
</evidence>
<reference evidence="2" key="1">
    <citation type="submission" date="2023-08" db="EMBL/GenBank/DDBJ databases">
        <title>Black Yeasts Isolated from many extreme environments.</title>
        <authorList>
            <person name="Coleine C."/>
            <person name="Stajich J.E."/>
            <person name="Selbmann L."/>
        </authorList>
    </citation>
    <scope>NUCLEOTIDE SEQUENCE</scope>
    <source>
        <strain evidence="2">CCFEE 5810</strain>
    </source>
</reference>
<feature type="region of interest" description="Disordered" evidence="1">
    <location>
        <begin position="464"/>
        <end position="495"/>
    </location>
</feature>
<dbReference type="AlphaFoldDB" id="A0AAN7WA89"/>
<dbReference type="EMBL" id="JAVRQU010000007">
    <property type="protein sequence ID" value="KAK5701013.1"/>
    <property type="molecule type" value="Genomic_DNA"/>
</dbReference>
<feature type="region of interest" description="Disordered" evidence="1">
    <location>
        <begin position="296"/>
        <end position="334"/>
    </location>
</feature>
<comment type="caution">
    <text evidence="2">The sequence shown here is derived from an EMBL/GenBank/DDBJ whole genome shotgun (WGS) entry which is preliminary data.</text>
</comment>